<protein>
    <submittedName>
        <fullName evidence="1">Uncharacterized protein</fullName>
    </submittedName>
</protein>
<reference evidence="1" key="2">
    <citation type="submission" date="2023-01" db="EMBL/GenBank/DDBJ databases">
        <authorList>
            <person name="Petersen C."/>
        </authorList>
    </citation>
    <scope>NUCLEOTIDE SEQUENCE</scope>
    <source>
        <strain evidence="1">IBT 15450</strain>
    </source>
</reference>
<proteinExistence type="predicted"/>
<accession>A0AAD6ILN2</accession>
<evidence type="ECO:0000313" key="1">
    <source>
        <dbReference type="EMBL" id="KAJ6052825.1"/>
    </source>
</evidence>
<gene>
    <name evidence="1" type="ORF">N7460_003359</name>
</gene>
<dbReference type="Proteomes" id="UP001219568">
    <property type="component" value="Unassembled WGS sequence"/>
</dbReference>
<reference evidence="1" key="1">
    <citation type="journal article" date="2023" name="IMA Fungus">
        <title>Comparative genomic study of the Penicillium genus elucidates a diverse pangenome and 15 lateral gene transfer events.</title>
        <authorList>
            <person name="Petersen C."/>
            <person name="Sorensen T."/>
            <person name="Nielsen M.R."/>
            <person name="Sondergaard T.E."/>
            <person name="Sorensen J.L."/>
            <person name="Fitzpatrick D.A."/>
            <person name="Frisvad J.C."/>
            <person name="Nielsen K.L."/>
        </authorList>
    </citation>
    <scope>NUCLEOTIDE SEQUENCE</scope>
    <source>
        <strain evidence="1">IBT 15450</strain>
    </source>
</reference>
<evidence type="ECO:0000313" key="2">
    <source>
        <dbReference type="Proteomes" id="UP001219568"/>
    </source>
</evidence>
<dbReference type="EMBL" id="JAQJZL010000002">
    <property type="protein sequence ID" value="KAJ6052825.1"/>
    <property type="molecule type" value="Genomic_DNA"/>
</dbReference>
<name>A0AAD6ILN2_PENCN</name>
<dbReference type="AlphaFoldDB" id="A0AAD6ILN2"/>
<keyword evidence="2" id="KW-1185">Reference proteome</keyword>
<organism evidence="1 2">
    <name type="scientific">Penicillium canescens</name>
    <dbReference type="NCBI Taxonomy" id="5083"/>
    <lineage>
        <taxon>Eukaryota</taxon>
        <taxon>Fungi</taxon>
        <taxon>Dikarya</taxon>
        <taxon>Ascomycota</taxon>
        <taxon>Pezizomycotina</taxon>
        <taxon>Eurotiomycetes</taxon>
        <taxon>Eurotiomycetidae</taxon>
        <taxon>Eurotiales</taxon>
        <taxon>Aspergillaceae</taxon>
        <taxon>Penicillium</taxon>
    </lineage>
</organism>
<sequence length="489" mass="56701">MRARKTSDIERPAHASLESQLKALLPIKQCYNHYTRLKKQQDEVLISGADKDAFVYGLDRFPQVTKVAVTPAAHGWLFCPLYETPFIRAFPYGFNYPIPRGWPTPWPMSPEYPAPCSWTLETARSIPNPLLNPENRTAGEGYKDLWRGVRTVLKSLSQYDHHVSDLRFDANKLNTGVHHEMFTRPCEEYDHFMTLLKRPGLRRFDLTLFIDDPGLQSFATGDFRRAIGHAKDLTHINIATTLDIASRYWGYREYNAFTSLRNILPFAQWPKLAHFGITRLEITPSDLLETLGKLPQTVRSIELNRLRFYGQGDVDDWRESENLERFGMFHALLEEIRQKLKWHERDRSERPSLIMIADECHPCTSEFLDDDVHPCSRGTFYAEAYNPCENGRGIRLGKEIHDFLYGSGENPFEESFQVPKRGMGTKRDIFFPDCIRPQVGSKEDTSMRTTDPEIWEGDWPGYLQDYSSEGFNLFHRMEEFELDGGSRPN</sequence>
<comment type="caution">
    <text evidence="1">The sequence shown here is derived from an EMBL/GenBank/DDBJ whole genome shotgun (WGS) entry which is preliminary data.</text>
</comment>